<reference evidence="5 7" key="1">
    <citation type="submission" date="2015-01" db="EMBL/GenBank/DDBJ databases">
        <title>Lactococcus lactis subsp.lactis JCM 5805 whole genome shotgun sequence.</title>
        <authorList>
            <person name="Fujii T."/>
            <person name="Tomita Y."/>
            <person name="Ikushima S."/>
            <person name="Fujiwara D."/>
        </authorList>
    </citation>
    <scope>NUCLEOTIDE SEQUENCE [LARGE SCALE GENOMIC DNA]</scope>
    <source>
        <strain evidence="5 7">JCM 5805</strain>
    </source>
</reference>
<dbReference type="EMBL" id="BBSI01000008">
    <property type="protein sequence ID" value="GAM79069.1"/>
    <property type="molecule type" value="Genomic_DNA"/>
</dbReference>
<evidence type="ECO:0000313" key="8">
    <source>
        <dbReference type="Proteomes" id="UP000053612"/>
    </source>
</evidence>
<keyword evidence="2" id="KW-0812">Transmembrane</keyword>
<dbReference type="GeneID" id="89634472"/>
<feature type="transmembrane region" description="Helical" evidence="2">
    <location>
        <begin position="70"/>
        <end position="89"/>
    </location>
</feature>
<evidence type="ECO:0000313" key="6">
    <source>
        <dbReference type="EMBL" id="KSU22152.1"/>
    </source>
</evidence>
<protein>
    <submittedName>
        <fullName evidence="5">Uncharacterized protein</fullName>
    </submittedName>
</protein>
<keyword evidence="1" id="KW-0175">Coiled coil</keyword>
<organism evidence="5 7">
    <name type="scientific">Lactococcus lactis subsp. lactis</name>
    <name type="common">Streptococcus lactis</name>
    <dbReference type="NCBI Taxonomy" id="1360"/>
    <lineage>
        <taxon>Bacteria</taxon>
        <taxon>Bacillati</taxon>
        <taxon>Bacillota</taxon>
        <taxon>Bacilli</taxon>
        <taxon>Lactobacillales</taxon>
        <taxon>Streptococcaceae</taxon>
        <taxon>Lactococcus</taxon>
    </lineage>
</organism>
<keyword evidence="2" id="KW-0472">Membrane</keyword>
<evidence type="ECO:0000313" key="3">
    <source>
        <dbReference type="EMBL" id="ARE14419.1"/>
    </source>
</evidence>
<proteinExistence type="predicted"/>
<name>A0A0B8QYG8_LACLL</name>
<gene>
    <name evidence="5" type="ORF">JCM5805K_0173</name>
    <name evidence="4" type="ORF">LL14B4_11860</name>
    <name evidence="3" type="ORF">LLUC11_2095</name>
    <name evidence="6" type="ORF">LMG9449_0369</name>
</gene>
<dbReference type="EMBL" id="CP028160">
    <property type="protein sequence ID" value="AWN66828.1"/>
    <property type="molecule type" value="Genomic_DNA"/>
</dbReference>
<evidence type="ECO:0000313" key="7">
    <source>
        <dbReference type="Proteomes" id="UP000031847"/>
    </source>
</evidence>
<feature type="coiled-coil region" evidence="1">
    <location>
        <begin position="108"/>
        <end position="135"/>
    </location>
</feature>
<dbReference type="Proteomes" id="UP000245919">
    <property type="component" value="Chromosome"/>
</dbReference>
<keyword evidence="2" id="KW-1133">Transmembrane helix</keyword>
<accession>A0A0B8QYG8</accession>
<dbReference type="PATRIC" id="fig|1360.109.peg.1150"/>
<evidence type="ECO:0000256" key="2">
    <source>
        <dbReference type="SAM" id="Phobius"/>
    </source>
</evidence>
<dbReference type="Proteomes" id="UP000192067">
    <property type="component" value="Chromosome"/>
</dbReference>
<feature type="transmembrane region" description="Helical" evidence="2">
    <location>
        <begin position="45"/>
        <end position="64"/>
    </location>
</feature>
<sequence length="178" mass="20820">METTNKEIVYCQKVLHLLEDLQKVQQSIESFAEHSDKQKVHTHQTLSLILKLAVLLIILGVGIFLKLSLVLLLVISVVYLFIFCLLFRYDSKKFKEKLALEGESSLKMKSLNADLNKLKEDEEKIQTELNHFRRIPTQFKTIEAVSHMIRYMKRGEAQTVEEALYFWEMDEENRSTGK</sequence>
<reference evidence="3 9" key="3">
    <citation type="journal article" date="2017" name="BMC Genomics">
        <title>Comparative and functional genomics of the Lactococcus lactis taxon; insights into evolution and niche adaptation.</title>
        <authorList>
            <person name="Kelleher P."/>
            <person name="Bottacini F."/>
            <person name="Mahony J."/>
            <person name="Kilcawley K.N."/>
            <person name="van Sinderen D."/>
        </authorList>
    </citation>
    <scope>NUCLEOTIDE SEQUENCE [LARGE SCALE GENOMIC DNA]</scope>
    <source>
        <strain evidence="3 9">UC11</strain>
    </source>
</reference>
<dbReference type="Proteomes" id="UP000053612">
    <property type="component" value="Unassembled WGS sequence"/>
</dbReference>
<dbReference type="AlphaFoldDB" id="A0A0B8QYG8"/>
<dbReference type="Proteomes" id="UP000031847">
    <property type="component" value="Unassembled WGS sequence"/>
</dbReference>
<evidence type="ECO:0000313" key="9">
    <source>
        <dbReference type="Proteomes" id="UP000192067"/>
    </source>
</evidence>
<dbReference type="EMBL" id="LKLS01000013">
    <property type="protein sequence ID" value="KSU22152.1"/>
    <property type="molecule type" value="Genomic_DNA"/>
</dbReference>
<evidence type="ECO:0000256" key="1">
    <source>
        <dbReference type="SAM" id="Coils"/>
    </source>
</evidence>
<dbReference type="EMBL" id="CP015904">
    <property type="protein sequence ID" value="ARE14419.1"/>
    <property type="molecule type" value="Genomic_DNA"/>
</dbReference>
<evidence type="ECO:0000313" key="5">
    <source>
        <dbReference type="EMBL" id="GAM79069.1"/>
    </source>
</evidence>
<reference evidence="6" key="4">
    <citation type="journal article" date="2017" name="Genome Announc.">
        <title>Draft Genome Sequences of 24 Lactococcus lactis Strains.</title>
        <authorList>
            <person name="Backus L."/>
            <person name="Wels M."/>
            <person name="Boekhorst J."/>
            <person name="Dijkstra A.R."/>
            <person name="Beerthuyzen M."/>
            <person name="Kelly W.J."/>
            <person name="Siezen R.J."/>
            <person name="van Hijum S.A."/>
            <person name="Bachmann H."/>
        </authorList>
    </citation>
    <scope>NUCLEOTIDE SEQUENCE</scope>
    <source>
        <strain evidence="6">LMG9447</strain>
    </source>
</reference>
<reference evidence="8" key="2">
    <citation type="submission" date="2015-10" db="EMBL/GenBank/DDBJ databases">
        <title>Draft Genome Sequences of 11 Lactococcus lactis subspecies cremoris strains.</title>
        <authorList>
            <person name="Wels M."/>
            <person name="Backus L."/>
            <person name="Boekhorst J."/>
            <person name="Dijkstra A."/>
            <person name="Beerthuizen M."/>
            <person name="Kelly W."/>
            <person name="Siezen R."/>
            <person name="Bachmann H."/>
            <person name="Van Hijum S."/>
        </authorList>
    </citation>
    <scope>NUCLEOTIDE SEQUENCE [LARGE SCALE GENOMIC DNA]</scope>
    <source>
        <strain evidence="8">LMG9449</strain>
    </source>
</reference>
<dbReference type="RefSeq" id="WP_023189020.1">
    <property type="nucleotide sequence ID" value="NZ_BAABQR010000004.1"/>
</dbReference>
<reference evidence="4 10" key="5">
    <citation type="submission" date="2018-03" db="EMBL/GenBank/DDBJ databases">
        <title>Genome sequence of Lactococcus lactis strain 14B4 from almond drupe.</title>
        <authorList>
            <person name="Tran T.D."/>
            <person name="McGarvey J.A."/>
            <person name="Huynh S."/>
            <person name="Parker C.T."/>
        </authorList>
    </citation>
    <scope>NUCLEOTIDE SEQUENCE [LARGE SCALE GENOMIC DNA]</scope>
    <source>
        <strain evidence="4 10">14B4</strain>
    </source>
</reference>
<evidence type="ECO:0000313" key="10">
    <source>
        <dbReference type="Proteomes" id="UP000245919"/>
    </source>
</evidence>
<evidence type="ECO:0000313" key="4">
    <source>
        <dbReference type="EMBL" id="AWN66828.1"/>
    </source>
</evidence>